<evidence type="ECO:0000256" key="1">
    <source>
        <dbReference type="ARBA" id="ARBA00006739"/>
    </source>
</evidence>
<feature type="transmembrane region" description="Helical" evidence="4">
    <location>
        <begin position="300"/>
        <end position="318"/>
    </location>
</feature>
<evidence type="ECO:0000256" key="3">
    <source>
        <dbReference type="ARBA" id="ARBA00022679"/>
    </source>
</evidence>
<keyword evidence="4" id="KW-1133">Transmembrane helix</keyword>
<evidence type="ECO:0000259" key="5">
    <source>
        <dbReference type="Pfam" id="PF00535"/>
    </source>
</evidence>
<accession>A0A1S7LJX5</accession>
<evidence type="ECO:0000256" key="2">
    <source>
        <dbReference type="ARBA" id="ARBA00022676"/>
    </source>
</evidence>
<name>A0A1S7LJX5_MAGMO</name>
<dbReference type="PANTHER" id="PTHR43630:SF1">
    <property type="entry name" value="POLY-BETA-1,6-N-ACETYL-D-GLUCOSAMINE SYNTHASE"/>
    <property type="match status" value="1"/>
</dbReference>
<keyword evidence="2 6" id="KW-0328">Glycosyltransferase</keyword>
<dbReference type="EMBL" id="LO017727">
    <property type="protein sequence ID" value="CRH06898.1"/>
    <property type="molecule type" value="Genomic_DNA"/>
</dbReference>
<reference evidence="6" key="1">
    <citation type="submission" date="2015-04" db="EMBL/GenBank/DDBJ databases">
        <authorList>
            <person name="Syromyatnikov M.Y."/>
            <person name="Popov V.N."/>
        </authorList>
    </citation>
    <scope>NUCLEOTIDE SEQUENCE</scope>
    <source>
        <strain evidence="6">MO-1</strain>
    </source>
</reference>
<dbReference type="InterPro" id="IPR001173">
    <property type="entry name" value="Glyco_trans_2-like"/>
</dbReference>
<comment type="similarity">
    <text evidence="1">Belongs to the glycosyltransferase 2 family.</text>
</comment>
<feature type="transmembrane region" description="Helical" evidence="4">
    <location>
        <begin position="6"/>
        <end position="26"/>
    </location>
</feature>
<proteinExistence type="inferred from homology"/>
<dbReference type="GO" id="GO:0016757">
    <property type="term" value="F:glycosyltransferase activity"/>
    <property type="evidence" value="ECO:0007669"/>
    <property type="project" value="UniProtKB-KW"/>
</dbReference>
<organism evidence="6">
    <name type="scientific">Magnetococcus massalia (strain MO-1)</name>
    <dbReference type="NCBI Taxonomy" id="451514"/>
    <lineage>
        <taxon>Bacteria</taxon>
        <taxon>Pseudomonadati</taxon>
        <taxon>Pseudomonadota</taxon>
        <taxon>Magnetococcia</taxon>
        <taxon>Magnetococcales</taxon>
        <taxon>Magnetococcaceae</taxon>
        <taxon>Magnetococcus</taxon>
    </lineage>
</organism>
<keyword evidence="3 6" id="KW-0808">Transferase</keyword>
<dbReference type="InterPro" id="IPR029044">
    <property type="entry name" value="Nucleotide-diphossugar_trans"/>
</dbReference>
<dbReference type="Gene3D" id="3.90.550.10">
    <property type="entry name" value="Spore Coat Polysaccharide Biosynthesis Protein SpsA, Chain A"/>
    <property type="match status" value="1"/>
</dbReference>
<keyword evidence="4" id="KW-0472">Membrane</keyword>
<evidence type="ECO:0000256" key="4">
    <source>
        <dbReference type="SAM" id="Phobius"/>
    </source>
</evidence>
<feature type="domain" description="Glycosyltransferase 2-like" evidence="5">
    <location>
        <begin position="50"/>
        <end position="217"/>
    </location>
</feature>
<feature type="transmembrane region" description="Helical" evidence="4">
    <location>
        <begin position="324"/>
        <end position="341"/>
    </location>
</feature>
<sequence>MTELLVILFWSGLGAILYIWLGYPLLLKLLASLSPDPAADTPPEPLPMVTVIIAAFNEGPRIASRIENLLAQDYPVEKLEILIGSDGSSDDTVAQVERFSTQHPHVKMLDFKQNRGRAGVHNHCVTEATGEVLLFTDAETRFANDYVRRLAEAFTDPSVGYASGELGYSNTASGEIAQSAGLYWRFELMLRRLETRLGIHAFGSGPCCAMRKSLFRQLPPTGDVDFTSPLDAVLQKSSCLFVEAAKASDVLPETSSQELKARVRMTSKNFGGTLSRWGWANLLRHPIYSWVILSHKIGRWLTPFFALLVGLATLLLVMGDGAPLYYGMAGFELLFLLLGWAGRAGLPIPLSGAIYSFILANIGFFLGVLKSLAGRAPATYTPINQTR</sequence>
<gene>
    <name evidence="6" type="ORF">MAGMO_2748</name>
</gene>
<dbReference type="Pfam" id="PF00535">
    <property type="entry name" value="Glycos_transf_2"/>
    <property type="match status" value="1"/>
</dbReference>
<dbReference type="PANTHER" id="PTHR43630">
    <property type="entry name" value="POLY-BETA-1,6-N-ACETYL-D-GLUCOSAMINE SYNTHASE"/>
    <property type="match status" value="1"/>
</dbReference>
<keyword evidence="4" id="KW-0812">Transmembrane</keyword>
<protein>
    <submittedName>
        <fullName evidence="6">Putative GT2: distantly related to N-acetylglucosaminyltransferase</fullName>
    </submittedName>
</protein>
<evidence type="ECO:0000313" key="6">
    <source>
        <dbReference type="EMBL" id="CRH06898.1"/>
    </source>
</evidence>
<dbReference type="SUPFAM" id="SSF53448">
    <property type="entry name" value="Nucleotide-diphospho-sugar transferases"/>
    <property type="match status" value="1"/>
</dbReference>
<feature type="transmembrane region" description="Helical" evidence="4">
    <location>
        <begin position="353"/>
        <end position="373"/>
    </location>
</feature>
<dbReference type="AlphaFoldDB" id="A0A1S7LJX5"/>